<keyword evidence="5 22" id="KW-0732">Signal</keyword>
<feature type="disulfide bond" evidence="19">
    <location>
        <begin position="82"/>
        <end position="394"/>
    </location>
</feature>
<evidence type="ECO:0000256" key="1">
    <source>
        <dbReference type="ARBA" id="ARBA00008685"/>
    </source>
</evidence>
<feature type="transmembrane region" description="Helical" evidence="21">
    <location>
        <begin position="658"/>
        <end position="679"/>
    </location>
</feature>
<keyword evidence="26" id="KW-1185">Reference proteome</keyword>
<feature type="region of interest" description="Disordered" evidence="20">
    <location>
        <begin position="124"/>
        <end position="150"/>
    </location>
</feature>
<dbReference type="FunFam" id="3.40.190.10:FF:000178">
    <property type="entry name" value="Glutamate receptor subunit"/>
    <property type="match status" value="1"/>
</dbReference>
<evidence type="ECO:0000259" key="23">
    <source>
        <dbReference type="SMART" id="SM00079"/>
    </source>
</evidence>
<evidence type="ECO:0000256" key="7">
    <source>
        <dbReference type="ARBA" id="ARBA00023018"/>
    </source>
</evidence>
<reference evidence="25 26" key="1">
    <citation type="journal article" date="2018" name="Sci. Rep.">
        <title>Genomic signatures of local adaptation to the degree of environmental predictability in rotifers.</title>
        <authorList>
            <person name="Franch-Gras L."/>
            <person name="Hahn C."/>
            <person name="Garcia-Roger E.M."/>
            <person name="Carmona M.J."/>
            <person name="Serra M."/>
            <person name="Gomez A."/>
        </authorList>
    </citation>
    <scope>NUCLEOTIDE SEQUENCE [LARGE SCALE GENOMIC DNA]</scope>
    <source>
        <strain evidence="25">HYR1</strain>
    </source>
</reference>
<evidence type="ECO:0000256" key="5">
    <source>
        <dbReference type="ARBA" id="ARBA00022729"/>
    </source>
</evidence>
<dbReference type="GO" id="GO:0005230">
    <property type="term" value="F:extracellular ligand-gated monoatomic ion channel activity"/>
    <property type="evidence" value="ECO:0007669"/>
    <property type="project" value="UniProtKB-ARBA"/>
</dbReference>
<dbReference type="SUPFAM" id="SSF81324">
    <property type="entry name" value="Voltage-gated potassium channels"/>
    <property type="match status" value="1"/>
</dbReference>
<comment type="similarity">
    <text evidence="1">Belongs to the glutamate-gated ion channel (TC 1.A.10.1) family.</text>
</comment>
<evidence type="ECO:0000256" key="13">
    <source>
        <dbReference type="ARBA" id="ARBA00023286"/>
    </source>
</evidence>
<evidence type="ECO:0000256" key="15">
    <source>
        <dbReference type="ARBA" id="ARBA00034104"/>
    </source>
</evidence>
<dbReference type="SUPFAM" id="SSF53850">
    <property type="entry name" value="Periplasmic binding protein-like II"/>
    <property type="match status" value="1"/>
</dbReference>
<keyword evidence="4 21" id="KW-0812">Transmembrane</keyword>
<name>A0A3M7R4J3_BRAPC</name>
<evidence type="ECO:0000256" key="10">
    <source>
        <dbReference type="ARBA" id="ARBA00023170"/>
    </source>
</evidence>
<dbReference type="STRING" id="10195.A0A3M7R4J3"/>
<keyword evidence="13" id="KW-1071">Ligand-gated ion channel</keyword>
<comment type="subcellular location">
    <subcellularLocation>
        <location evidence="15">Postsynaptic cell membrane</location>
        <topology evidence="15">Multi-pass membrane protein</topology>
    </subcellularLocation>
</comment>
<evidence type="ECO:0000256" key="14">
    <source>
        <dbReference type="ARBA" id="ARBA00023303"/>
    </source>
</evidence>
<dbReference type="InterPro" id="IPR028082">
    <property type="entry name" value="Peripla_BP_I"/>
</dbReference>
<organism evidence="25 26">
    <name type="scientific">Brachionus plicatilis</name>
    <name type="common">Marine rotifer</name>
    <name type="synonym">Brachionus muelleri</name>
    <dbReference type="NCBI Taxonomy" id="10195"/>
    <lineage>
        <taxon>Eukaryota</taxon>
        <taxon>Metazoa</taxon>
        <taxon>Spiralia</taxon>
        <taxon>Gnathifera</taxon>
        <taxon>Rotifera</taxon>
        <taxon>Eurotatoria</taxon>
        <taxon>Monogononta</taxon>
        <taxon>Pseudotrocha</taxon>
        <taxon>Ploima</taxon>
        <taxon>Brachionidae</taxon>
        <taxon>Brachionus</taxon>
    </lineage>
</organism>
<evidence type="ECO:0000256" key="22">
    <source>
        <dbReference type="SAM" id="SignalP"/>
    </source>
</evidence>
<keyword evidence="2" id="KW-0813">Transport</keyword>
<dbReference type="InterPro" id="IPR001320">
    <property type="entry name" value="Iontro_rcpt_C"/>
</dbReference>
<sequence length="964" mass="110163">MKNRCLIILVFLTVYYFKSSNASLGVPLGIIVQKEFHSESHDKILNTVRYLNNGIKYGRNKWFFHIDILESSNHHDIIRSICNLMSKGVLAIFGQTSFSSAQTINSFANRYNIPFISINHPKHYSNEEDKNKKSNINQFRPSEDENLKKNHDQTKQSFHMHMHPDLVSLLISLTKYHRWKDVYYLYNNEEAVTRLEGLLEYQTKETDFVTTIFARKIDNEVEWRFVLKSIEEEISKKDESTSTNNILDAKPNTYDITVMVDLLTKEDYLKFFEQVKYLRSNLVKFHFLLVKMDLSTNEVNNYRYYGFNITCFSMVDYNKLNTLTLLSDALRLNVPLYKLPKISLRLALMIDSMILFSHQIHQLVGKDINRLFGVDGVSLRKTEIFVDGKKGINCSMESGENVWKLGNLIASNIINMPVFEGLSGPISFNSKGYRAKYLIDIHKVALNMPIAKIGSFSSDGGLKILEEIIYRERDGFAAVNRNRKRIVVSIEDRPFFMVKTKSELEGNMTGNDLYYGYCVDLAYQISKIVNFTYEFRAVKDKKFGAKLPNGEWNGIIGELLRHEADMAIGGLTITLDRERAVEFSMPFMNLGISIMVYKPEEQKPKVFSFMAPLSIEIWMCILFAYVGISVILFLVSRFSPYEWSVVESLGESKLHNDFTIFNTFWFCLAAFLQQGIDIAPSSISGRLVTSVWWFFTLILISSYTANLAAFLTMERMVSPIESAEDLAKQTDIQYGAVDGGSTQEFFRTSKIQTYQRMWSFMNGFGSQVFVKNNSAGVQKVRDSKGSYAFLLESSVNEYLNERQPCDTMKVGSNIDSKGYGIATPIGSDLKEAINLAVLQLREDGTLDNLKKKWWFEQSECGNQKSKSSSKDASRNSLGLGNVAGIFYILIIGLVISVVTAGLEVLYKARIDSKISKTIYKEAVKSKVRLSITGYSDIPEDELKHLKSCDEKKYGWKLEPPKISN</sequence>
<evidence type="ECO:0000256" key="8">
    <source>
        <dbReference type="ARBA" id="ARBA00023065"/>
    </source>
</evidence>
<dbReference type="Gene3D" id="1.10.287.70">
    <property type="match status" value="1"/>
</dbReference>
<evidence type="ECO:0000256" key="12">
    <source>
        <dbReference type="ARBA" id="ARBA00023257"/>
    </source>
</evidence>
<keyword evidence="19" id="KW-1015">Disulfide bond</keyword>
<dbReference type="AlphaFoldDB" id="A0A3M7R4J3"/>
<dbReference type="PRINTS" id="PR00177">
    <property type="entry name" value="NMDARECEPTOR"/>
</dbReference>
<keyword evidence="14" id="KW-0407">Ion channel</keyword>
<accession>A0A3M7R4J3</accession>
<dbReference type="InterPro" id="IPR015683">
    <property type="entry name" value="Ionotropic_Glu_rcpt"/>
</dbReference>
<evidence type="ECO:0000259" key="24">
    <source>
        <dbReference type="SMART" id="SM00918"/>
    </source>
</evidence>
<feature type="transmembrane region" description="Helical" evidence="21">
    <location>
        <begin position="617"/>
        <end position="638"/>
    </location>
</feature>
<keyword evidence="12" id="KW-0628">Postsynaptic cell membrane</keyword>
<dbReference type="EMBL" id="REGN01004224">
    <property type="protein sequence ID" value="RNA18523.1"/>
    <property type="molecule type" value="Genomic_DNA"/>
</dbReference>
<feature type="transmembrane region" description="Helical" evidence="21">
    <location>
        <begin position="885"/>
        <end position="906"/>
    </location>
</feature>
<dbReference type="InterPro" id="IPR001828">
    <property type="entry name" value="ANF_lig-bd_rcpt"/>
</dbReference>
<dbReference type="InterPro" id="IPR019594">
    <property type="entry name" value="Glu/Gly-bd"/>
</dbReference>
<evidence type="ECO:0000256" key="4">
    <source>
        <dbReference type="ARBA" id="ARBA00022692"/>
    </source>
</evidence>
<dbReference type="FunFam" id="1.10.287.70:FF:000064">
    <property type="entry name" value="Glutamate receptor ionotropic, kainate"/>
    <property type="match status" value="1"/>
</dbReference>
<evidence type="ECO:0000256" key="18">
    <source>
        <dbReference type="PIRSR" id="PIRSR601508-2"/>
    </source>
</evidence>
<dbReference type="SUPFAM" id="SSF53822">
    <property type="entry name" value="Periplasmic binding protein-like I"/>
    <property type="match status" value="1"/>
</dbReference>
<dbReference type="SMART" id="SM00918">
    <property type="entry name" value="Lig_chan-Glu_bd"/>
    <property type="match status" value="1"/>
</dbReference>
<feature type="domain" description="Ionotropic glutamate receptor L-glutamate and glycine-binding" evidence="24">
    <location>
        <begin position="494"/>
        <end position="561"/>
    </location>
</feature>
<keyword evidence="9 21" id="KW-0472">Membrane</keyword>
<evidence type="ECO:0000256" key="19">
    <source>
        <dbReference type="PIRSR" id="PIRSR601508-3"/>
    </source>
</evidence>
<keyword evidence="11" id="KW-0325">Glycoprotein</keyword>
<feature type="disulfide bond" evidence="19">
    <location>
        <begin position="805"/>
        <end position="860"/>
    </location>
</feature>
<dbReference type="OrthoDB" id="5984008at2759"/>
<comment type="caution">
    <text evidence="25">The sequence shown here is derived from an EMBL/GenBank/DDBJ whole genome shotgun (WGS) entry which is preliminary data.</text>
</comment>
<evidence type="ECO:0000256" key="11">
    <source>
        <dbReference type="ARBA" id="ARBA00023180"/>
    </source>
</evidence>
<evidence type="ECO:0000256" key="16">
    <source>
        <dbReference type="ARBA" id="ARBA00072754"/>
    </source>
</evidence>
<gene>
    <name evidence="25" type="ORF">BpHYR1_053821</name>
</gene>
<dbReference type="Pfam" id="PF00060">
    <property type="entry name" value="Lig_chan"/>
    <property type="match status" value="1"/>
</dbReference>
<feature type="binding site" evidence="17">
    <location>
        <position position="741"/>
    </location>
    <ligand>
        <name>L-glutamate</name>
        <dbReference type="ChEBI" id="CHEBI:29985"/>
    </ligand>
</feature>
<feature type="site" description="Interaction with the cone snail toxin Con-ikot-ikot" evidence="18">
    <location>
        <position position="747"/>
    </location>
</feature>
<evidence type="ECO:0000313" key="26">
    <source>
        <dbReference type="Proteomes" id="UP000276133"/>
    </source>
</evidence>
<feature type="site" description="Crucial to convey clamshell closure to channel opening" evidence="18">
    <location>
        <position position="720"/>
    </location>
</feature>
<keyword evidence="7" id="KW-0770">Synapse</keyword>
<dbReference type="PANTHER" id="PTHR18966">
    <property type="entry name" value="IONOTROPIC GLUTAMATE RECEPTOR"/>
    <property type="match status" value="1"/>
</dbReference>
<feature type="binding site" evidence="17">
    <location>
        <position position="577"/>
    </location>
    <ligand>
        <name>L-glutamate</name>
        <dbReference type="ChEBI" id="CHEBI:29985"/>
    </ligand>
</feature>
<feature type="binding site" evidence="17">
    <location>
        <position position="742"/>
    </location>
    <ligand>
        <name>L-glutamate</name>
        <dbReference type="ChEBI" id="CHEBI:29985"/>
    </ligand>
</feature>
<dbReference type="GO" id="GO:0007166">
    <property type="term" value="P:cell surface receptor signaling pathway"/>
    <property type="evidence" value="ECO:0007669"/>
    <property type="project" value="UniProtKB-ARBA"/>
</dbReference>
<feature type="binding site" evidence="17">
    <location>
        <position position="792"/>
    </location>
    <ligand>
        <name>L-glutamate</name>
        <dbReference type="ChEBI" id="CHEBI:29985"/>
    </ligand>
</feature>
<protein>
    <recommendedName>
        <fullName evidence="16">Glutamate receptor 1</fullName>
    </recommendedName>
</protein>
<keyword evidence="3" id="KW-1003">Cell membrane</keyword>
<dbReference type="GO" id="GO:0045211">
    <property type="term" value="C:postsynaptic membrane"/>
    <property type="evidence" value="ECO:0007669"/>
    <property type="project" value="UniProtKB-SubCell"/>
</dbReference>
<dbReference type="SMART" id="SM00079">
    <property type="entry name" value="PBPe"/>
    <property type="match status" value="1"/>
</dbReference>
<evidence type="ECO:0000256" key="17">
    <source>
        <dbReference type="PIRSR" id="PIRSR601508-1"/>
    </source>
</evidence>
<feature type="compositionally biased region" description="Basic and acidic residues" evidence="20">
    <location>
        <begin position="141"/>
        <end position="150"/>
    </location>
</feature>
<feature type="signal peptide" evidence="22">
    <location>
        <begin position="1"/>
        <end position="22"/>
    </location>
</feature>
<evidence type="ECO:0000256" key="6">
    <source>
        <dbReference type="ARBA" id="ARBA00022989"/>
    </source>
</evidence>
<proteinExistence type="inferred from homology"/>
<feature type="chain" id="PRO_5018331608" description="Glutamate receptor 1" evidence="22">
    <location>
        <begin position="23"/>
        <end position="964"/>
    </location>
</feature>
<evidence type="ECO:0000256" key="2">
    <source>
        <dbReference type="ARBA" id="ARBA00022448"/>
    </source>
</evidence>
<feature type="domain" description="Ionotropic glutamate receptor C-terminal" evidence="23">
    <location>
        <begin position="484"/>
        <end position="856"/>
    </location>
</feature>
<dbReference type="Pfam" id="PF10613">
    <property type="entry name" value="Lig_chan-Glu_bd"/>
    <property type="match status" value="1"/>
</dbReference>
<dbReference type="InterPro" id="IPR001508">
    <property type="entry name" value="Iono_Glu_rcpt_met"/>
</dbReference>
<keyword evidence="10 25" id="KW-0675">Receptor</keyword>
<dbReference type="Pfam" id="PF01094">
    <property type="entry name" value="ANF_receptor"/>
    <property type="match status" value="1"/>
</dbReference>
<evidence type="ECO:0000256" key="20">
    <source>
        <dbReference type="SAM" id="MobiDB-lite"/>
    </source>
</evidence>
<dbReference type="FunFam" id="3.40.190.10:FF:000087">
    <property type="entry name" value="glutamate receptor 4 isoform X2"/>
    <property type="match status" value="1"/>
</dbReference>
<dbReference type="GO" id="GO:0004888">
    <property type="term" value="F:transmembrane signaling receptor activity"/>
    <property type="evidence" value="ECO:0007669"/>
    <property type="project" value="UniProtKB-ARBA"/>
</dbReference>
<evidence type="ECO:0000256" key="21">
    <source>
        <dbReference type="SAM" id="Phobius"/>
    </source>
</evidence>
<keyword evidence="6 21" id="KW-1133">Transmembrane helix</keyword>
<feature type="transmembrane region" description="Helical" evidence="21">
    <location>
        <begin position="691"/>
        <end position="711"/>
    </location>
</feature>
<dbReference type="Gene3D" id="3.40.50.2300">
    <property type="match status" value="2"/>
</dbReference>
<evidence type="ECO:0000313" key="25">
    <source>
        <dbReference type="EMBL" id="RNA18523.1"/>
    </source>
</evidence>
<evidence type="ECO:0000256" key="9">
    <source>
        <dbReference type="ARBA" id="ARBA00023136"/>
    </source>
</evidence>
<evidence type="ECO:0000256" key="3">
    <source>
        <dbReference type="ARBA" id="ARBA00022475"/>
    </source>
</evidence>
<dbReference type="Gene3D" id="3.40.190.10">
    <property type="entry name" value="Periplasmic binding protein-like II"/>
    <property type="match status" value="2"/>
</dbReference>
<keyword evidence="8" id="KW-0406">Ion transport</keyword>
<feature type="binding site" evidence="17">
    <location>
        <position position="572"/>
    </location>
    <ligand>
        <name>L-glutamate</name>
        <dbReference type="ChEBI" id="CHEBI:29985"/>
    </ligand>
</feature>
<dbReference type="GO" id="GO:0034702">
    <property type="term" value="C:monoatomic ion channel complex"/>
    <property type="evidence" value="ECO:0007669"/>
    <property type="project" value="UniProtKB-ARBA"/>
</dbReference>
<dbReference type="Proteomes" id="UP000276133">
    <property type="component" value="Unassembled WGS sequence"/>
</dbReference>